<evidence type="ECO:0000313" key="2">
    <source>
        <dbReference type="Proteomes" id="UP000021816"/>
    </source>
</evidence>
<reference evidence="1 2" key="1">
    <citation type="submission" date="2014-02" db="EMBL/GenBank/DDBJ databases">
        <title>Expanding our view of genomic diversity in Candidatus Accumulibacter clades.</title>
        <authorList>
            <person name="Skennerton C.T."/>
            <person name="Barr J.J."/>
            <person name="Slater F.R."/>
            <person name="Bond P.L."/>
            <person name="Tyson G.W."/>
        </authorList>
    </citation>
    <scope>NUCLEOTIDE SEQUENCE [LARGE SCALE GENOMIC DNA]</scope>
    <source>
        <strain evidence="2">BA-92</strain>
    </source>
</reference>
<sequence>MRPARTDNAWSTFVAVALFLLMAATWAFIPPTVIRNA</sequence>
<dbReference type="EMBL" id="JEMX01000049">
    <property type="protein sequence ID" value="EXI79645.1"/>
    <property type="molecule type" value="Genomic_DNA"/>
</dbReference>
<comment type="caution">
    <text evidence="1">The sequence shown here is derived from an EMBL/GenBank/DDBJ whole genome shotgun (WGS) entry which is preliminary data.</text>
</comment>
<organism evidence="1 2">
    <name type="scientific">Candidatus Accumulibacter appositus</name>
    <dbReference type="NCBI Taxonomy" id="1454003"/>
    <lineage>
        <taxon>Bacteria</taxon>
        <taxon>Pseudomonadati</taxon>
        <taxon>Pseudomonadota</taxon>
        <taxon>Betaproteobacteria</taxon>
        <taxon>Candidatus Accumulibacter</taxon>
    </lineage>
</organism>
<dbReference type="AlphaFoldDB" id="A0A011PS18"/>
<protein>
    <submittedName>
        <fullName evidence="1">Uncharacterized protein</fullName>
    </submittedName>
</protein>
<evidence type="ECO:0000313" key="1">
    <source>
        <dbReference type="EMBL" id="EXI79645.1"/>
    </source>
</evidence>
<gene>
    <name evidence="1" type="ORF">AW10_02272</name>
</gene>
<dbReference type="PATRIC" id="fig|1454003.3.peg.2318"/>
<dbReference type="Proteomes" id="UP000021816">
    <property type="component" value="Unassembled WGS sequence"/>
</dbReference>
<accession>A0A011PS18</accession>
<name>A0A011PS18_9PROT</name>
<proteinExistence type="predicted"/>